<feature type="domain" description="AMP-dependent synthetase/ligase" evidence="6">
    <location>
        <begin position="2"/>
        <end position="54"/>
    </location>
</feature>
<evidence type="ECO:0000256" key="5">
    <source>
        <dbReference type="SAM" id="MobiDB-lite"/>
    </source>
</evidence>
<dbReference type="Pfam" id="PF00501">
    <property type="entry name" value="AMP-binding"/>
    <property type="match status" value="1"/>
</dbReference>
<keyword evidence="2" id="KW-0436">Ligase</keyword>
<dbReference type="GO" id="GO:0044539">
    <property type="term" value="P:long-chain fatty acid import into cell"/>
    <property type="evidence" value="ECO:0007669"/>
    <property type="project" value="TreeGrafter"/>
</dbReference>
<dbReference type="GO" id="GO:0004467">
    <property type="term" value="F:long-chain fatty acid-CoA ligase activity"/>
    <property type="evidence" value="ECO:0007669"/>
    <property type="project" value="TreeGrafter"/>
</dbReference>
<dbReference type="EMBL" id="CP132970">
    <property type="protein sequence ID" value="XBW05002.1"/>
    <property type="molecule type" value="Genomic_DNA"/>
</dbReference>
<gene>
    <name evidence="7" type="ORF">RBB84_03240</name>
</gene>
<dbReference type="InterPro" id="IPR000873">
    <property type="entry name" value="AMP-dep_synth/lig_dom"/>
</dbReference>
<dbReference type="InterPro" id="IPR042099">
    <property type="entry name" value="ANL_N_sf"/>
</dbReference>
<evidence type="ECO:0000256" key="1">
    <source>
        <dbReference type="ARBA" id="ARBA00006432"/>
    </source>
</evidence>
<evidence type="ECO:0000256" key="2">
    <source>
        <dbReference type="ARBA" id="ARBA00022598"/>
    </source>
</evidence>
<reference evidence="7" key="1">
    <citation type="submission" date="2023-08" db="EMBL/GenBank/DDBJ databases">
        <title>The novel hydrolase IpcH responsible for the initial isoprocarb degradation step in Rhodococcus sp. D-6.</title>
        <authorList>
            <person name="Zhu Q."/>
        </authorList>
    </citation>
    <scope>NUCLEOTIDE SEQUENCE</scope>
    <source>
        <strain evidence="7">D-6</strain>
    </source>
</reference>
<dbReference type="AlphaFoldDB" id="A0AAU7V0M5"/>
<dbReference type="PANTHER" id="PTHR43107">
    <property type="entry name" value="LONG-CHAIN FATTY ACID TRANSPORT PROTEIN"/>
    <property type="match status" value="1"/>
</dbReference>
<feature type="region of interest" description="Disordered" evidence="5">
    <location>
        <begin position="63"/>
        <end position="88"/>
    </location>
</feature>
<comment type="similarity">
    <text evidence="1">Belongs to the ATP-dependent AMP-binding enzyme family.</text>
</comment>
<dbReference type="GO" id="GO:0005524">
    <property type="term" value="F:ATP binding"/>
    <property type="evidence" value="ECO:0007669"/>
    <property type="project" value="UniProtKB-KW"/>
</dbReference>
<dbReference type="GO" id="GO:0005324">
    <property type="term" value="F:long-chain fatty acid transmembrane transporter activity"/>
    <property type="evidence" value="ECO:0007669"/>
    <property type="project" value="TreeGrafter"/>
</dbReference>
<keyword evidence="4" id="KW-0067">ATP-binding</keyword>
<evidence type="ECO:0000259" key="6">
    <source>
        <dbReference type="Pfam" id="PF00501"/>
    </source>
</evidence>
<evidence type="ECO:0000313" key="7">
    <source>
        <dbReference type="EMBL" id="XBW05002.1"/>
    </source>
</evidence>
<evidence type="ECO:0000256" key="3">
    <source>
        <dbReference type="ARBA" id="ARBA00022741"/>
    </source>
</evidence>
<dbReference type="SUPFAM" id="SSF56801">
    <property type="entry name" value="Acetyl-CoA synthetase-like"/>
    <property type="match status" value="1"/>
</dbReference>
<protein>
    <submittedName>
        <fullName evidence="7">AMP-binding protein</fullName>
    </submittedName>
</protein>
<keyword evidence="3" id="KW-0547">Nucleotide-binding</keyword>
<name>A0AAU7V0M5_9NOCA</name>
<dbReference type="GO" id="GO:0005886">
    <property type="term" value="C:plasma membrane"/>
    <property type="evidence" value="ECO:0007669"/>
    <property type="project" value="TreeGrafter"/>
</dbReference>
<evidence type="ECO:0000256" key="4">
    <source>
        <dbReference type="ARBA" id="ARBA00022840"/>
    </source>
</evidence>
<dbReference type="KEGG" id="rhox:RBB84_03240"/>
<dbReference type="RefSeq" id="WP_231911964.1">
    <property type="nucleotide sequence ID" value="NZ_CP132970.1"/>
</dbReference>
<accession>A0AAU7V0M5</accession>
<sequence length="88" mass="9422">MLIFTSGTSDDPKPVMLAHMVVLFSGSTLVPQFSITSDDVIYLSMPLFHSNAILTGWPTRTRTAGSTSPVARPTGCAWTVRTSPPPLS</sequence>
<dbReference type="PANTHER" id="PTHR43107:SF15">
    <property type="entry name" value="FATTY ACID TRANSPORT PROTEIN 3, ISOFORM A"/>
    <property type="match status" value="1"/>
</dbReference>
<dbReference type="Gene3D" id="3.40.50.12780">
    <property type="entry name" value="N-terminal domain of ligase-like"/>
    <property type="match status" value="1"/>
</dbReference>
<proteinExistence type="inferred from homology"/>
<organism evidence="7">
    <name type="scientific">Rhodococcus sp. D-6</name>
    <dbReference type="NCBI Taxonomy" id="1387842"/>
    <lineage>
        <taxon>Bacteria</taxon>
        <taxon>Bacillati</taxon>
        <taxon>Actinomycetota</taxon>
        <taxon>Actinomycetes</taxon>
        <taxon>Mycobacteriales</taxon>
        <taxon>Nocardiaceae</taxon>
        <taxon>Rhodococcus</taxon>
    </lineage>
</organism>